<feature type="transmembrane region" description="Helical" evidence="1">
    <location>
        <begin position="142"/>
        <end position="161"/>
    </location>
</feature>
<feature type="transmembrane region" description="Helical" evidence="1">
    <location>
        <begin position="182"/>
        <end position="207"/>
    </location>
</feature>
<keyword evidence="1" id="KW-0472">Membrane</keyword>
<feature type="transmembrane region" description="Helical" evidence="1">
    <location>
        <begin position="213"/>
        <end position="231"/>
    </location>
</feature>
<dbReference type="AlphaFoldDB" id="A0A7W8G9Z1"/>
<keyword evidence="1" id="KW-0812">Transmembrane</keyword>
<dbReference type="RefSeq" id="WP_184659993.1">
    <property type="nucleotide sequence ID" value="NZ_CP031518.1"/>
</dbReference>
<sequence>MIQFPYLAIFFILFLLSFPSTISAGKIKLRNNINAFNFQNSYYAFLMIYIIIFFIGGRWYVGSDCINYENAFLNAPKIFGLTTKELELFFKKCGMEKGFCVFMILFKSFFNNYWVFSFFNSAFDYIIFYLCLRDYLPKYKGIAILIFYVFIADSHLGINMVRNLKSVMIFLYSIRYIVNKKFYKYVLLNLFGCLFHLSSLFYLPLYFLLNKKIRKYIFVIIYGIGLLFFFLKIKWVGVVLTPFANTNFGRISHLVLAYTDKVNPLSVSGRITIGFLERFFSFILLLKYKKIIEEKFKFGVVFVNMAFIYFIIFFFFNEIYIFVQRLPPLFLISYCFIFPMIYSLLTKEQKCYFYIIIFLYGFLRVYKGNSNAHYIYNNIFNPFKPDSFYRIKEIISTESKVI</sequence>
<feature type="transmembrane region" description="Helical" evidence="1">
    <location>
        <begin position="265"/>
        <end position="286"/>
    </location>
</feature>
<feature type="transmembrane region" description="Helical" evidence="1">
    <location>
        <begin position="298"/>
        <end position="316"/>
    </location>
</feature>
<keyword evidence="3" id="KW-1185">Reference proteome</keyword>
<feature type="transmembrane region" description="Helical" evidence="1">
    <location>
        <begin position="352"/>
        <end position="368"/>
    </location>
</feature>
<gene>
    <name evidence="2" type="ORF">HNP76_001964</name>
</gene>
<dbReference type="Pfam" id="PF14897">
    <property type="entry name" value="EpsG"/>
    <property type="match status" value="1"/>
</dbReference>
<comment type="caution">
    <text evidence="2">The sequence shown here is derived from an EMBL/GenBank/DDBJ whole genome shotgun (WGS) entry which is preliminary data.</text>
</comment>
<protein>
    <recommendedName>
        <fullName evidence="4">EpsG family protein</fullName>
    </recommendedName>
</protein>
<evidence type="ECO:0000256" key="1">
    <source>
        <dbReference type="SAM" id="Phobius"/>
    </source>
</evidence>
<evidence type="ECO:0008006" key="4">
    <source>
        <dbReference type="Google" id="ProtNLM"/>
    </source>
</evidence>
<organism evidence="2 3">
    <name type="scientific">Treponema ruminis</name>
    <dbReference type="NCBI Taxonomy" id="744515"/>
    <lineage>
        <taxon>Bacteria</taxon>
        <taxon>Pseudomonadati</taxon>
        <taxon>Spirochaetota</taxon>
        <taxon>Spirochaetia</taxon>
        <taxon>Spirochaetales</taxon>
        <taxon>Treponemataceae</taxon>
        <taxon>Treponema</taxon>
    </lineage>
</organism>
<dbReference type="EMBL" id="JACHFQ010000006">
    <property type="protein sequence ID" value="MBB5226583.1"/>
    <property type="molecule type" value="Genomic_DNA"/>
</dbReference>
<feature type="transmembrane region" description="Helical" evidence="1">
    <location>
        <begin position="40"/>
        <end position="61"/>
    </location>
</feature>
<name>A0A7W8G9Z1_9SPIR</name>
<keyword evidence="1" id="KW-1133">Transmembrane helix</keyword>
<evidence type="ECO:0000313" key="3">
    <source>
        <dbReference type="Proteomes" id="UP000518887"/>
    </source>
</evidence>
<feature type="transmembrane region" description="Helical" evidence="1">
    <location>
        <begin position="113"/>
        <end position="130"/>
    </location>
</feature>
<proteinExistence type="predicted"/>
<dbReference type="InterPro" id="IPR049458">
    <property type="entry name" value="EpsG-like"/>
</dbReference>
<evidence type="ECO:0000313" key="2">
    <source>
        <dbReference type="EMBL" id="MBB5226583.1"/>
    </source>
</evidence>
<dbReference type="Proteomes" id="UP000518887">
    <property type="component" value="Unassembled WGS sequence"/>
</dbReference>
<feature type="transmembrane region" description="Helical" evidence="1">
    <location>
        <begin position="328"/>
        <end position="345"/>
    </location>
</feature>
<reference evidence="2 3" key="1">
    <citation type="submission" date="2020-08" db="EMBL/GenBank/DDBJ databases">
        <title>Genomic Encyclopedia of Type Strains, Phase IV (KMG-IV): sequencing the most valuable type-strain genomes for metagenomic binning, comparative biology and taxonomic classification.</title>
        <authorList>
            <person name="Goeker M."/>
        </authorList>
    </citation>
    <scope>NUCLEOTIDE SEQUENCE [LARGE SCALE GENOMIC DNA]</scope>
    <source>
        <strain evidence="2 3">DSM 103462</strain>
    </source>
</reference>
<accession>A0A7W8G9Z1</accession>